<dbReference type="GO" id="GO:0016747">
    <property type="term" value="F:acyltransferase activity, transferring groups other than amino-acyl groups"/>
    <property type="evidence" value="ECO:0007669"/>
    <property type="project" value="InterPro"/>
</dbReference>
<dbReference type="InterPro" id="IPR016181">
    <property type="entry name" value="Acyl_CoA_acyltransferase"/>
</dbReference>
<evidence type="ECO:0000259" key="3">
    <source>
        <dbReference type="PROSITE" id="PS51186"/>
    </source>
</evidence>
<reference evidence="4 5" key="1">
    <citation type="submission" date="2019-04" db="EMBL/GenBank/DDBJ databases">
        <title>genome sequence of strain W3.</title>
        <authorList>
            <person name="Gao J."/>
            <person name="Sun J."/>
        </authorList>
    </citation>
    <scope>NUCLEOTIDE SEQUENCE [LARGE SCALE GENOMIC DNA]</scope>
    <source>
        <strain evidence="4 5">W3</strain>
    </source>
</reference>
<dbReference type="Gene3D" id="3.40.630.30">
    <property type="match status" value="1"/>
</dbReference>
<keyword evidence="2" id="KW-0012">Acyltransferase</keyword>
<accession>A0A4S8PNK0</accession>
<dbReference type="SUPFAM" id="SSF55729">
    <property type="entry name" value="Acyl-CoA N-acyltransferases (Nat)"/>
    <property type="match status" value="1"/>
</dbReference>
<name>A0A4S8PNK0_9HYPH</name>
<sequence>MSKQKPITRQNEEPWPEGLTIRARSVADASAVAELHNLQGYRWGTMRLPFESVEEIRRGIEQQASGVTSLVALLDGLLVGDIALLPGKGRRAHAATIGMGVHDDYRRRGIGKALLGEAVAMADDWLNLRRLELTVYADNAAAIALYERFGFAVEGKMKDYGFRAGHYVDALAMARLRT</sequence>
<feature type="domain" description="N-acetyltransferase" evidence="3">
    <location>
        <begin position="19"/>
        <end position="178"/>
    </location>
</feature>
<dbReference type="RefSeq" id="WP_136543025.1">
    <property type="nucleotide sequence ID" value="NZ_STGU01000018.1"/>
</dbReference>
<keyword evidence="1 4" id="KW-0808">Transferase</keyword>
<dbReference type="AlphaFoldDB" id="A0A4S8PNK0"/>
<organism evidence="4 5">
    <name type="scientific">Rhizobium rosettiformans W3</name>
    <dbReference type="NCBI Taxonomy" id="538378"/>
    <lineage>
        <taxon>Bacteria</taxon>
        <taxon>Pseudomonadati</taxon>
        <taxon>Pseudomonadota</taxon>
        <taxon>Alphaproteobacteria</taxon>
        <taxon>Hyphomicrobiales</taxon>
        <taxon>Rhizobiaceae</taxon>
        <taxon>Rhizobium/Agrobacterium group</taxon>
        <taxon>Rhizobium</taxon>
    </lineage>
</organism>
<gene>
    <name evidence="4" type="ORF">FAA86_21405</name>
</gene>
<dbReference type="PROSITE" id="PS51186">
    <property type="entry name" value="GNAT"/>
    <property type="match status" value="1"/>
</dbReference>
<proteinExistence type="predicted"/>
<dbReference type="InterPro" id="IPR000182">
    <property type="entry name" value="GNAT_dom"/>
</dbReference>
<dbReference type="Proteomes" id="UP000307378">
    <property type="component" value="Unassembled WGS sequence"/>
</dbReference>
<evidence type="ECO:0000313" key="5">
    <source>
        <dbReference type="Proteomes" id="UP000307378"/>
    </source>
</evidence>
<dbReference type="CDD" id="cd04301">
    <property type="entry name" value="NAT_SF"/>
    <property type="match status" value="1"/>
</dbReference>
<evidence type="ECO:0000313" key="4">
    <source>
        <dbReference type="EMBL" id="THV31751.1"/>
    </source>
</evidence>
<evidence type="ECO:0000256" key="2">
    <source>
        <dbReference type="ARBA" id="ARBA00023315"/>
    </source>
</evidence>
<dbReference type="PANTHER" id="PTHR43072">
    <property type="entry name" value="N-ACETYLTRANSFERASE"/>
    <property type="match status" value="1"/>
</dbReference>
<dbReference type="EMBL" id="STGU01000018">
    <property type="protein sequence ID" value="THV31751.1"/>
    <property type="molecule type" value="Genomic_DNA"/>
</dbReference>
<dbReference type="Pfam" id="PF00583">
    <property type="entry name" value="Acetyltransf_1"/>
    <property type="match status" value="1"/>
</dbReference>
<protein>
    <submittedName>
        <fullName evidence="4">GNAT family N-acetyltransferase</fullName>
    </submittedName>
</protein>
<dbReference type="PANTHER" id="PTHR43072:SF23">
    <property type="entry name" value="UPF0039 PROTEIN C11D3.02C"/>
    <property type="match status" value="1"/>
</dbReference>
<evidence type="ECO:0000256" key="1">
    <source>
        <dbReference type="ARBA" id="ARBA00022679"/>
    </source>
</evidence>
<comment type="caution">
    <text evidence="4">The sequence shown here is derived from an EMBL/GenBank/DDBJ whole genome shotgun (WGS) entry which is preliminary data.</text>
</comment>